<evidence type="ECO:0000313" key="3">
    <source>
        <dbReference type="Proteomes" id="UP001293593"/>
    </source>
</evidence>
<dbReference type="Proteomes" id="UP001293593">
    <property type="component" value="Unassembled WGS sequence"/>
</dbReference>
<proteinExistence type="predicted"/>
<dbReference type="CDD" id="cd01650">
    <property type="entry name" value="RT_nLTR_like"/>
    <property type="match status" value="1"/>
</dbReference>
<organism evidence="2 3">
    <name type="scientific">Acacia crassicarpa</name>
    <name type="common">northern wattle</name>
    <dbReference type="NCBI Taxonomy" id="499986"/>
    <lineage>
        <taxon>Eukaryota</taxon>
        <taxon>Viridiplantae</taxon>
        <taxon>Streptophyta</taxon>
        <taxon>Embryophyta</taxon>
        <taxon>Tracheophyta</taxon>
        <taxon>Spermatophyta</taxon>
        <taxon>Magnoliopsida</taxon>
        <taxon>eudicotyledons</taxon>
        <taxon>Gunneridae</taxon>
        <taxon>Pentapetalae</taxon>
        <taxon>rosids</taxon>
        <taxon>fabids</taxon>
        <taxon>Fabales</taxon>
        <taxon>Fabaceae</taxon>
        <taxon>Caesalpinioideae</taxon>
        <taxon>mimosoid clade</taxon>
        <taxon>Acacieae</taxon>
        <taxon>Acacia</taxon>
    </lineage>
</organism>
<dbReference type="EMBL" id="JAWXYG010000012">
    <property type="protein sequence ID" value="KAK4257078.1"/>
    <property type="molecule type" value="Genomic_DNA"/>
</dbReference>
<name>A0AAE1MC44_9FABA</name>
<dbReference type="Gene3D" id="3.60.10.10">
    <property type="entry name" value="Endonuclease/exonuclease/phosphatase"/>
    <property type="match status" value="1"/>
</dbReference>
<dbReference type="InterPro" id="IPR043502">
    <property type="entry name" value="DNA/RNA_pol_sf"/>
</dbReference>
<dbReference type="InterPro" id="IPR036691">
    <property type="entry name" value="Endo/exonu/phosph_ase_sf"/>
</dbReference>
<dbReference type="InterPro" id="IPR052343">
    <property type="entry name" value="Retrotransposon-Effector_Assoc"/>
</dbReference>
<comment type="caution">
    <text evidence="2">The sequence shown here is derived from an EMBL/GenBank/DDBJ whole genome shotgun (WGS) entry which is preliminary data.</text>
</comment>
<dbReference type="SUPFAM" id="SSF56219">
    <property type="entry name" value="DNase I-like"/>
    <property type="match status" value="1"/>
</dbReference>
<evidence type="ECO:0000313" key="2">
    <source>
        <dbReference type="EMBL" id="KAK4257078.1"/>
    </source>
</evidence>
<dbReference type="PROSITE" id="PS50878">
    <property type="entry name" value="RT_POL"/>
    <property type="match status" value="1"/>
</dbReference>
<dbReference type="PANTHER" id="PTHR46890">
    <property type="entry name" value="NON-LTR RETROLELEMENT REVERSE TRANSCRIPTASE-LIKE PROTEIN-RELATED"/>
    <property type="match status" value="1"/>
</dbReference>
<protein>
    <recommendedName>
        <fullName evidence="1">Reverse transcriptase domain-containing protein</fullName>
    </recommendedName>
</protein>
<reference evidence="2" key="1">
    <citation type="submission" date="2023-10" db="EMBL/GenBank/DDBJ databases">
        <title>Chromosome-level genome of the transformable northern wattle, Acacia crassicarpa.</title>
        <authorList>
            <person name="Massaro I."/>
            <person name="Sinha N.R."/>
            <person name="Poethig S."/>
            <person name="Leichty A.R."/>
        </authorList>
    </citation>
    <scope>NUCLEOTIDE SEQUENCE</scope>
    <source>
        <strain evidence="2">Acra3RX</strain>
        <tissue evidence="2">Leaf</tissue>
    </source>
</reference>
<sequence>METKQKASVVRKVRRRCGFTEEWIVNPVGRSGGLALWWSDVVTVNILFSSSNIIHTSVMSEALSTPSYITFIYGPTDEAERLLCWEEVRRISNNIRTSWLCLGDFNDILFQHEKCGGRPRAWRKILNFKCFVADCELEDLGYNGPIFTWCNNRDYPETIHERTDRTLGNLQLREQLPCLQVFNVVPAGSDHHFLFIQCQYEKRQQSRTFHFESAWVSHGNFLDVIKGCWRNSSDQDHSVLETFVSNLKRCRQRLIAWSKKEFPNSGKTIKRLKTHLDELTQVVRTPDIARGIANIKGDLERLLECEEQYWWQRSRINWLGAGDKNSRFFHISTIKRRQQNRIACIRNDEGNWLYEKDAISDNIANFFQELFTTSGARPMDTVLGFIEPTISSDMNRNLLLPISTEEIKATAFSLGSNKAPRPDGFSGKFYHSSWSEIGEFVCSMVKKIFVGHLLLNDLNETNITLIPKVQKPEHVSHFRPIGLCNFSYKIISKILANRMRPLLDTCISQNQSAFVPGRCIHDNIIIANEVYHYLRRKKDTGKYEFALKMDMSKAYDRVEWNFLENVLFRFGFCTEWVSLVMKCVCSVSLNICLSGEKVSSLTPSRGIRQGDPLSPYLFIIIAEVLSIMIRQSQTDYFIRGVKLSHSCPELTHSFFADDALLYMRASQRNCNHLADILKMYCTASGQVINLDKSSILFSSNTPDNVKNMVGRILGIPVTEDPGRYLGIPSIWGKTKHQALAYVRERIANKIQGWGHSLLSFAGRDVMIKAVLQTIPIYPMNVFKFPVKTCKEISSLIANFWWSGTVSGGTTHWKDWGYLTTAKSTGGMGFRDLSVMNDALLANC</sequence>
<dbReference type="Pfam" id="PF00078">
    <property type="entry name" value="RVT_1"/>
    <property type="match status" value="1"/>
</dbReference>
<dbReference type="PANTHER" id="PTHR46890:SF48">
    <property type="entry name" value="RNA-DIRECTED DNA POLYMERASE"/>
    <property type="match status" value="1"/>
</dbReference>
<dbReference type="AlphaFoldDB" id="A0AAE1MC44"/>
<accession>A0AAE1MC44</accession>
<feature type="domain" description="Reverse transcriptase" evidence="1">
    <location>
        <begin position="447"/>
        <end position="729"/>
    </location>
</feature>
<keyword evidence="3" id="KW-1185">Reference proteome</keyword>
<gene>
    <name evidence="2" type="ORF">QN277_006713</name>
</gene>
<dbReference type="InterPro" id="IPR000477">
    <property type="entry name" value="RT_dom"/>
</dbReference>
<dbReference type="SUPFAM" id="SSF56672">
    <property type="entry name" value="DNA/RNA polymerases"/>
    <property type="match status" value="1"/>
</dbReference>
<evidence type="ECO:0000259" key="1">
    <source>
        <dbReference type="PROSITE" id="PS50878"/>
    </source>
</evidence>